<gene>
    <name evidence="1" type="ORF">EJF14_80026</name>
</gene>
<proteinExistence type="predicted"/>
<evidence type="ECO:0000313" key="2">
    <source>
        <dbReference type="Proteomes" id="UP000326582"/>
    </source>
</evidence>
<keyword evidence="2" id="KW-1185">Reference proteome</keyword>
<reference evidence="2" key="1">
    <citation type="journal article" date="2019" name="MBio">
        <title>Comparative genomics for the elucidation of multidrug resistance (MDR) in Candida lusitaniae.</title>
        <authorList>
            <person name="Kannan A."/>
            <person name="Asner S.A."/>
            <person name="Trachsel E."/>
            <person name="Kelly S."/>
            <person name="Parker J."/>
            <person name="Sanglard D."/>
        </authorList>
    </citation>
    <scope>NUCLEOTIDE SEQUENCE [LARGE SCALE GENOMIC DNA]</scope>
    <source>
        <strain evidence="2">P1</strain>
    </source>
</reference>
<dbReference type="Proteomes" id="UP000326582">
    <property type="component" value="Chromosome 8"/>
</dbReference>
<evidence type="ECO:0000313" key="1">
    <source>
        <dbReference type="EMBL" id="QFZ30311.1"/>
    </source>
</evidence>
<sequence length="1401" mass="148971">MDNPNTTSISVYGCLLDQPHPDNSYPVIMSVSRNYSGQTSDTPKFAVGLTPEEKTLYSQLFRALDPDGSGIVTGEKARATFEKSDLPPSVLGEIWQLADQDNVGFLTQFGFCYAMRLIGATQAGNRPSPALAEKPGPLPRFSGLPLLSGPGANGTHLQPQGTNSSLLQTQPSASVPLSVGQPQSQEPVAPVSAADYQRFSQMYIKTTGSATALLDGASARDIFLKAKLPTDTLGRIWGLVDVNNRGALDLPAFVMAMHLIHGVLSGTLRTLPPFLPPHVWSSVQGQASERSVSNASATAPGGNASFSSGSAIRSPSPAGDWVVSAAQKQQMDAIFDSLDKEHTGQLGADQVASFLMTSRLDQQDLASIWDLADIQNTGVFGRVEFGIALFLVNRRRAGQSLPNVVPDSLIASLRSTKPQQAQSQPPAPSQPTHTQISSSQSFQGQPAQTSSAQQTSASSGPSAAPPQPRSALDDLADIFSSPAPSKPALQSTSSSSDLTSAELPKVRKQATSSFVPTSSFKPTSTFGQTLLQSKDTSLIGDDVSQAKPQTPVEPPKPKSVDTPKAVDYEALRSVPPPPPKARDSSQASVQSPVSSPYSAQPPHYSGQEVNKPLNRDTFQPPQPTTQSSQYDFPSPVRGNSDLLADPNSEISGKLSEATSDIANISNQVKSLSGQTSNLHEKKIRSEQELARILAVKEDIEAKLRQLRASYTNEVKQVEQVEANLASAQEENEALRSEASISEAKLNQISGELNEKQVAVEELQKTNSALKEKLGYMNAEISELEKSIEAKVAENKSLSNEVSIKKSQLQVAIVKVDDFKRNITDLETSNVKLKEEIERAHQERVAAENHARELQLQQEKLQAQQKELQAQSEAAKKSSGSNIGAKAISAVAGAVVGGAAAVGAHALSSGSNEAKTSQEVPSEATPTGREVSEPIPSVTESAPSAVSAKDVSGPSANNSTTSESAEQKMPGSLDFDDLPDATVSGSDVANIHVDQLVEKPSSDMTGLDSGMETKELEATEYEPEDLDGLKRRFPEVDYDQTDQTVSSSGVTGSFRPTEGAETPVTSPENSEYRFSSANAGVVGSMVGMPGVLVGVQRTDSLTSSVQNNASMSVRDDNIDNDSERETLGEDPTGQADVGKDIKVDGQTEDSSEGEHHSSGVGSFELVNAEDAKGPESQSNVTDATVSTEETVSVHPRTTDEEFPPIKELDYDESSSSSDEESPENFDDAVDNLGTGPSPESEFDDDFNSLAPAEEEKTKEVQDDFFDEEFDGLTAANEDKEVFDSEPQDISIDDHFTGAAEVNEFDGTRSAMPDFSAAGSGAQDSNDEWEQLFAGFGSAGAVAPAGASQTQASHDQPSVQDSSKDLAIEELVGMGFEKDVVLNALQKENWNIEAATNYLLDNA</sequence>
<organism evidence="1 2">
    <name type="scientific">Clavispora lusitaniae</name>
    <name type="common">Candida lusitaniae</name>
    <dbReference type="NCBI Taxonomy" id="36911"/>
    <lineage>
        <taxon>Eukaryota</taxon>
        <taxon>Fungi</taxon>
        <taxon>Dikarya</taxon>
        <taxon>Ascomycota</taxon>
        <taxon>Saccharomycotina</taxon>
        <taxon>Pichiomycetes</taxon>
        <taxon>Metschnikowiaceae</taxon>
        <taxon>Clavispora</taxon>
    </lineage>
</organism>
<accession>A0ACD0WSD9</accession>
<dbReference type="EMBL" id="CP038491">
    <property type="protein sequence ID" value="QFZ30311.1"/>
    <property type="molecule type" value="Genomic_DNA"/>
</dbReference>
<name>A0ACD0WSD9_CLALS</name>
<protein>
    <submittedName>
        <fullName evidence="1">Uncharacterized calcium-binding</fullName>
    </submittedName>
</protein>